<organism evidence="1 2">
    <name type="scientific">Chloebia gouldiae</name>
    <name type="common">Gouldian finch</name>
    <name type="synonym">Erythrura gouldiae</name>
    <dbReference type="NCBI Taxonomy" id="44316"/>
    <lineage>
        <taxon>Eukaryota</taxon>
        <taxon>Metazoa</taxon>
        <taxon>Chordata</taxon>
        <taxon>Craniata</taxon>
        <taxon>Vertebrata</taxon>
        <taxon>Euteleostomi</taxon>
        <taxon>Archelosauria</taxon>
        <taxon>Archosauria</taxon>
        <taxon>Dinosauria</taxon>
        <taxon>Saurischia</taxon>
        <taxon>Theropoda</taxon>
        <taxon>Coelurosauria</taxon>
        <taxon>Aves</taxon>
        <taxon>Neognathae</taxon>
        <taxon>Neoaves</taxon>
        <taxon>Telluraves</taxon>
        <taxon>Australaves</taxon>
        <taxon>Passeriformes</taxon>
        <taxon>Passeroidea</taxon>
        <taxon>Passeridae</taxon>
        <taxon>Chloebia</taxon>
    </lineage>
</organism>
<dbReference type="EMBL" id="QUSF01000003">
    <property type="protein sequence ID" value="RLW11188.1"/>
    <property type="molecule type" value="Genomic_DNA"/>
</dbReference>
<name>A0A3L8SYL5_CHLGU</name>
<keyword evidence="2" id="KW-1185">Reference proteome</keyword>
<protein>
    <submittedName>
        <fullName evidence="1">Uncharacterized protein</fullName>
    </submittedName>
</protein>
<sequence>MGAGFPPRISLCPSSERGGCKKGLASLMAQAWQYTPNNLLKPLYSPAGRNIFTGSSDKPEHEQWVEKKEMLWDSQRQWLMEIWTTSDMKNRQLRVPLSTTLGIIHKLLAVICAVYCNAFPCNSSAVMPWTNPKHHLYRRILALIFSWDKCLPLAESQVGNAHKHFPASSPLPFIMQPYGERLHSWPRQNPVTGTADWQPHVIAGLSINNDNQIRTATVIQNDKKWRHVDHILQFITLEEEFQLKILPPL</sequence>
<accession>A0A3L8SYL5</accession>
<dbReference type="Proteomes" id="UP000276834">
    <property type="component" value="Unassembled WGS sequence"/>
</dbReference>
<evidence type="ECO:0000313" key="1">
    <source>
        <dbReference type="EMBL" id="RLW11188.1"/>
    </source>
</evidence>
<evidence type="ECO:0000313" key="2">
    <source>
        <dbReference type="Proteomes" id="UP000276834"/>
    </source>
</evidence>
<dbReference type="AlphaFoldDB" id="A0A3L8SYL5"/>
<proteinExistence type="predicted"/>
<gene>
    <name evidence="1" type="ORF">DV515_00001472</name>
</gene>
<reference evidence="1 2" key="1">
    <citation type="journal article" date="2018" name="Proc. R. Soc. B">
        <title>A non-coding region near Follistatin controls head colour polymorphism in the Gouldian finch.</title>
        <authorList>
            <person name="Toomey M.B."/>
            <person name="Marques C.I."/>
            <person name="Andrade P."/>
            <person name="Araujo P.M."/>
            <person name="Sabatino S."/>
            <person name="Gazda M.A."/>
            <person name="Afonso S."/>
            <person name="Lopes R.J."/>
            <person name="Corbo J.C."/>
            <person name="Carneiro M."/>
        </authorList>
    </citation>
    <scope>NUCLEOTIDE SEQUENCE [LARGE SCALE GENOMIC DNA]</scope>
    <source>
        <strain evidence="1">Red01</strain>
        <tissue evidence="1">Muscle</tissue>
    </source>
</reference>
<dbReference type="OrthoDB" id="10589112at2759"/>
<comment type="caution">
    <text evidence="1">The sequence shown here is derived from an EMBL/GenBank/DDBJ whole genome shotgun (WGS) entry which is preliminary data.</text>
</comment>